<evidence type="ECO:0000313" key="3">
    <source>
        <dbReference type="EMBL" id="GAA3699716.1"/>
    </source>
</evidence>
<gene>
    <name evidence="3" type="ORF">GCM10022204_15430</name>
</gene>
<protein>
    <submittedName>
        <fullName evidence="3">Uncharacterized protein</fullName>
    </submittedName>
</protein>
<comment type="caution">
    <text evidence="3">The sequence shown here is derived from an EMBL/GenBank/DDBJ whole genome shotgun (WGS) entry which is preliminary data.</text>
</comment>
<organism evidence="3 4">
    <name type="scientific">Microlunatus aurantiacus</name>
    <dbReference type="NCBI Taxonomy" id="446786"/>
    <lineage>
        <taxon>Bacteria</taxon>
        <taxon>Bacillati</taxon>
        <taxon>Actinomycetota</taxon>
        <taxon>Actinomycetes</taxon>
        <taxon>Propionibacteriales</taxon>
        <taxon>Propionibacteriaceae</taxon>
        <taxon>Microlunatus</taxon>
    </lineage>
</organism>
<feature type="region of interest" description="Disordered" evidence="1">
    <location>
        <begin position="1"/>
        <end position="68"/>
    </location>
</feature>
<keyword evidence="4" id="KW-1185">Reference proteome</keyword>
<accession>A0ABP7D5F0</accession>
<keyword evidence="2" id="KW-1133">Transmembrane helix</keyword>
<keyword evidence="2" id="KW-0812">Transmembrane</keyword>
<sequence length="119" mass="12866">MRTEPRTGTLSGRSRPLPAPNARVAATGRTSRLKDAAPMTTADTLLMSRRSRRQQTRADSRTRTASLDGPPLERQLLLLSLTTVACVALTLFFLRLGIPGAAFVFLGLGVLLLSRGHPE</sequence>
<dbReference type="EMBL" id="BAAAYX010000003">
    <property type="protein sequence ID" value="GAA3699716.1"/>
    <property type="molecule type" value="Genomic_DNA"/>
</dbReference>
<feature type="compositionally biased region" description="Polar residues" evidence="1">
    <location>
        <begin position="1"/>
        <end position="12"/>
    </location>
</feature>
<proteinExistence type="predicted"/>
<dbReference type="Proteomes" id="UP001500051">
    <property type="component" value="Unassembled WGS sequence"/>
</dbReference>
<keyword evidence="2" id="KW-0472">Membrane</keyword>
<evidence type="ECO:0000256" key="2">
    <source>
        <dbReference type="SAM" id="Phobius"/>
    </source>
</evidence>
<reference evidence="4" key="1">
    <citation type="journal article" date="2019" name="Int. J. Syst. Evol. Microbiol.">
        <title>The Global Catalogue of Microorganisms (GCM) 10K type strain sequencing project: providing services to taxonomists for standard genome sequencing and annotation.</title>
        <authorList>
            <consortium name="The Broad Institute Genomics Platform"/>
            <consortium name="The Broad Institute Genome Sequencing Center for Infectious Disease"/>
            <person name="Wu L."/>
            <person name="Ma J."/>
        </authorList>
    </citation>
    <scope>NUCLEOTIDE SEQUENCE [LARGE SCALE GENOMIC DNA]</scope>
    <source>
        <strain evidence="4">JCM 16548</strain>
    </source>
</reference>
<feature type="transmembrane region" description="Helical" evidence="2">
    <location>
        <begin position="100"/>
        <end position="116"/>
    </location>
</feature>
<name>A0ABP7D5F0_9ACTN</name>
<evidence type="ECO:0000313" key="4">
    <source>
        <dbReference type="Proteomes" id="UP001500051"/>
    </source>
</evidence>
<evidence type="ECO:0000256" key="1">
    <source>
        <dbReference type="SAM" id="MobiDB-lite"/>
    </source>
</evidence>